<dbReference type="InterPro" id="IPR043403">
    <property type="entry name" value="Gurken/Spitz"/>
</dbReference>
<dbReference type="GO" id="GO:0048018">
    <property type="term" value="F:receptor ligand activity"/>
    <property type="evidence" value="ECO:0007669"/>
    <property type="project" value="InterPro"/>
</dbReference>
<sequence>MMENSTLTSVTFSSLEACSTRPSAKPRPIRPVWSPDVTIQRENCTEDYAQLFCLNGGSCFRSKFNEHYVVGCKCARGWFGRRCEYNDIGDKNLLSLMRPRVESASVSLGVVALVLVTFLLTVGANLYQKKRRHKSRMSNTSAATKSSSCGGDCSMCQNSSPSVFSISLMRDETSFDFQTNDHRSPNFVTTNEYIV</sequence>
<dbReference type="SUPFAM" id="SSF57196">
    <property type="entry name" value="EGF/Laminin"/>
    <property type="match status" value="1"/>
</dbReference>
<proteinExistence type="predicted"/>
<keyword evidence="2" id="KW-0812">Transmembrane</keyword>
<reference evidence="5" key="1">
    <citation type="submission" date="2022-11" db="UniProtKB">
        <authorList>
            <consortium name="WormBaseParasite"/>
        </authorList>
    </citation>
    <scope>IDENTIFICATION</scope>
</reference>
<comment type="caution">
    <text evidence="1">Lacks conserved residue(s) required for the propagation of feature annotation.</text>
</comment>
<feature type="domain" description="EGF-like" evidence="3">
    <location>
        <begin position="40"/>
        <end position="84"/>
    </location>
</feature>
<dbReference type="GO" id="GO:0007173">
    <property type="term" value="P:epidermal growth factor receptor signaling pathway"/>
    <property type="evidence" value="ECO:0007669"/>
    <property type="project" value="InterPro"/>
</dbReference>
<keyword evidence="1" id="KW-0245">EGF-like domain</keyword>
<feature type="transmembrane region" description="Helical" evidence="2">
    <location>
        <begin position="104"/>
        <end position="127"/>
    </location>
</feature>
<dbReference type="PANTHER" id="PTHR12332">
    <property type="entry name" value="KEREN-RELATED"/>
    <property type="match status" value="1"/>
</dbReference>
<accession>A0A915KVR6</accession>
<feature type="disulfide bond" evidence="1">
    <location>
        <begin position="74"/>
        <end position="83"/>
    </location>
</feature>
<protein>
    <submittedName>
        <fullName evidence="5">EGF-like domain-containing protein</fullName>
    </submittedName>
</protein>
<dbReference type="GO" id="GO:0005154">
    <property type="term" value="F:epidermal growth factor receptor binding"/>
    <property type="evidence" value="ECO:0007669"/>
    <property type="project" value="InterPro"/>
</dbReference>
<dbReference type="AlphaFoldDB" id="A0A915KVR6"/>
<dbReference type="PROSITE" id="PS01186">
    <property type="entry name" value="EGF_2"/>
    <property type="match status" value="1"/>
</dbReference>
<evidence type="ECO:0000313" key="5">
    <source>
        <dbReference type="WBParaSite" id="nRc.2.0.1.t42890-RA"/>
    </source>
</evidence>
<dbReference type="PANTHER" id="PTHR12332:SF1">
    <property type="entry name" value="KEREN-RELATED"/>
    <property type="match status" value="1"/>
</dbReference>
<dbReference type="Gene3D" id="2.10.25.10">
    <property type="entry name" value="Laminin"/>
    <property type="match status" value="1"/>
</dbReference>
<dbReference type="WBParaSite" id="nRc.2.0.1.t42890-RA">
    <property type="protein sequence ID" value="nRc.2.0.1.t42890-RA"/>
    <property type="gene ID" value="nRc.2.0.1.g42890"/>
</dbReference>
<dbReference type="OMA" id="FMAMCCV"/>
<dbReference type="Proteomes" id="UP000887565">
    <property type="component" value="Unplaced"/>
</dbReference>
<name>A0A915KVR6_ROMCU</name>
<keyword evidence="4" id="KW-1185">Reference proteome</keyword>
<keyword evidence="2" id="KW-0472">Membrane</keyword>
<dbReference type="PROSITE" id="PS00022">
    <property type="entry name" value="EGF_1"/>
    <property type="match status" value="1"/>
</dbReference>
<evidence type="ECO:0000313" key="4">
    <source>
        <dbReference type="Proteomes" id="UP000887565"/>
    </source>
</evidence>
<dbReference type="InterPro" id="IPR000742">
    <property type="entry name" value="EGF"/>
</dbReference>
<keyword evidence="1" id="KW-1015">Disulfide bond</keyword>
<evidence type="ECO:0000256" key="1">
    <source>
        <dbReference type="PROSITE-ProRule" id="PRU00076"/>
    </source>
</evidence>
<evidence type="ECO:0000256" key="2">
    <source>
        <dbReference type="SAM" id="Phobius"/>
    </source>
</evidence>
<keyword evidence="2" id="KW-1133">Transmembrane helix</keyword>
<organism evidence="4 5">
    <name type="scientific">Romanomermis culicivorax</name>
    <name type="common">Nematode worm</name>
    <dbReference type="NCBI Taxonomy" id="13658"/>
    <lineage>
        <taxon>Eukaryota</taxon>
        <taxon>Metazoa</taxon>
        <taxon>Ecdysozoa</taxon>
        <taxon>Nematoda</taxon>
        <taxon>Enoplea</taxon>
        <taxon>Dorylaimia</taxon>
        <taxon>Mermithida</taxon>
        <taxon>Mermithoidea</taxon>
        <taxon>Mermithidae</taxon>
        <taxon>Romanomermis</taxon>
    </lineage>
</organism>
<dbReference type="PROSITE" id="PS50026">
    <property type="entry name" value="EGF_3"/>
    <property type="match status" value="1"/>
</dbReference>
<evidence type="ECO:0000259" key="3">
    <source>
        <dbReference type="PROSITE" id="PS50026"/>
    </source>
</evidence>